<evidence type="ECO:0000313" key="5">
    <source>
        <dbReference type="Proteomes" id="UP001303473"/>
    </source>
</evidence>
<evidence type="ECO:0000256" key="1">
    <source>
        <dbReference type="ARBA" id="ARBA00010835"/>
    </source>
</evidence>
<gene>
    <name evidence="4" type="ORF">QBC46DRAFT_382980</name>
</gene>
<dbReference type="PANTHER" id="PTHR11075:SF54">
    <property type="entry name" value="LARGE RIBOSOMAL SUBUNIT PROTEIN ML62"/>
    <property type="match status" value="1"/>
</dbReference>
<dbReference type="GO" id="GO:0016150">
    <property type="term" value="F:translation release factor activity, codon nonspecific"/>
    <property type="evidence" value="ECO:0007669"/>
    <property type="project" value="TreeGrafter"/>
</dbReference>
<sequence>MVAVFGPVSRQIRGMERLYFGLRSTLVASLIRPVKSISAVTATRSVRFQAFDAAFDQDELAEARTWRQSFLPSSLPEGDTSFSRSSGPGGQHVNKTETKATTTWPVSKLLAILPRMLHPGIRSSKYYAKGSDCITIQAQDHRSRTANTKENHLKLFNELQRLYEETVPNETSPDKKHKYEALQKSANEARMRMKKQQGSKKASRKGGADY</sequence>
<accession>A0AAN6N8X2</accession>
<comment type="caution">
    <text evidence="4">The sequence shown here is derived from an EMBL/GenBank/DDBJ whole genome shotgun (WGS) entry which is preliminary data.</text>
</comment>
<evidence type="ECO:0000259" key="3">
    <source>
        <dbReference type="Pfam" id="PF00472"/>
    </source>
</evidence>
<feature type="compositionally biased region" description="Basic residues" evidence="2">
    <location>
        <begin position="192"/>
        <end position="204"/>
    </location>
</feature>
<dbReference type="SUPFAM" id="SSF75620">
    <property type="entry name" value="Release factor"/>
    <property type="match status" value="1"/>
</dbReference>
<dbReference type="GO" id="GO:0070126">
    <property type="term" value="P:mitochondrial translational termination"/>
    <property type="evidence" value="ECO:0007669"/>
    <property type="project" value="TreeGrafter"/>
</dbReference>
<dbReference type="EMBL" id="MU853784">
    <property type="protein sequence ID" value="KAK3941349.1"/>
    <property type="molecule type" value="Genomic_DNA"/>
</dbReference>
<evidence type="ECO:0000256" key="2">
    <source>
        <dbReference type="SAM" id="MobiDB-lite"/>
    </source>
</evidence>
<dbReference type="GO" id="GO:0005762">
    <property type="term" value="C:mitochondrial large ribosomal subunit"/>
    <property type="evidence" value="ECO:0007669"/>
    <property type="project" value="TreeGrafter"/>
</dbReference>
<dbReference type="Pfam" id="PF00472">
    <property type="entry name" value="RF-1"/>
    <property type="match status" value="1"/>
</dbReference>
<feature type="region of interest" description="Disordered" evidence="2">
    <location>
        <begin position="167"/>
        <end position="210"/>
    </location>
</feature>
<dbReference type="Proteomes" id="UP001303473">
    <property type="component" value="Unassembled WGS sequence"/>
</dbReference>
<dbReference type="GO" id="GO:0004045">
    <property type="term" value="F:peptidyl-tRNA hydrolase activity"/>
    <property type="evidence" value="ECO:0007669"/>
    <property type="project" value="TreeGrafter"/>
</dbReference>
<dbReference type="InterPro" id="IPR052104">
    <property type="entry name" value="Mito_Release_Factor_mL62"/>
</dbReference>
<dbReference type="Gene3D" id="3.30.160.20">
    <property type="match status" value="1"/>
</dbReference>
<feature type="domain" description="Prokaryotic-type class I peptide chain release factors" evidence="3">
    <location>
        <begin position="80"/>
        <end position="204"/>
    </location>
</feature>
<reference evidence="5" key="1">
    <citation type="journal article" date="2023" name="Mol. Phylogenet. Evol.">
        <title>Genome-scale phylogeny and comparative genomics of the fungal order Sordariales.</title>
        <authorList>
            <person name="Hensen N."/>
            <person name="Bonometti L."/>
            <person name="Westerberg I."/>
            <person name="Brannstrom I.O."/>
            <person name="Guillou S."/>
            <person name="Cros-Aarteil S."/>
            <person name="Calhoun S."/>
            <person name="Haridas S."/>
            <person name="Kuo A."/>
            <person name="Mondo S."/>
            <person name="Pangilinan J."/>
            <person name="Riley R."/>
            <person name="LaButti K."/>
            <person name="Andreopoulos B."/>
            <person name="Lipzen A."/>
            <person name="Chen C."/>
            <person name="Yan M."/>
            <person name="Daum C."/>
            <person name="Ng V."/>
            <person name="Clum A."/>
            <person name="Steindorff A."/>
            <person name="Ohm R.A."/>
            <person name="Martin F."/>
            <person name="Silar P."/>
            <person name="Natvig D.O."/>
            <person name="Lalanne C."/>
            <person name="Gautier V."/>
            <person name="Ament-Velasquez S.L."/>
            <person name="Kruys A."/>
            <person name="Hutchinson M.I."/>
            <person name="Powell A.J."/>
            <person name="Barry K."/>
            <person name="Miller A.N."/>
            <person name="Grigoriev I.V."/>
            <person name="Debuchy R."/>
            <person name="Gladieux P."/>
            <person name="Hiltunen Thoren M."/>
            <person name="Johannesson H."/>
        </authorList>
    </citation>
    <scope>NUCLEOTIDE SEQUENCE [LARGE SCALE GENOMIC DNA]</scope>
    <source>
        <strain evidence="5">CBS 340.73</strain>
    </source>
</reference>
<dbReference type="InterPro" id="IPR000352">
    <property type="entry name" value="Pep_chain_release_fac_I"/>
</dbReference>
<dbReference type="InterPro" id="IPR045853">
    <property type="entry name" value="Pep_chain_release_fac_I_sf"/>
</dbReference>
<proteinExistence type="inferred from homology"/>
<name>A0AAN6N8X2_9PEZI</name>
<dbReference type="PANTHER" id="PTHR11075">
    <property type="entry name" value="PEPTIDE CHAIN RELEASE FACTOR"/>
    <property type="match status" value="1"/>
</dbReference>
<dbReference type="AlphaFoldDB" id="A0AAN6N8X2"/>
<feature type="region of interest" description="Disordered" evidence="2">
    <location>
        <begin position="73"/>
        <end position="100"/>
    </location>
</feature>
<feature type="compositionally biased region" description="Basic and acidic residues" evidence="2">
    <location>
        <begin position="172"/>
        <end position="191"/>
    </location>
</feature>
<comment type="similarity">
    <text evidence="1">Belongs to the prokaryotic/mitochondrial release factor family.</text>
</comment>
<protein>
    <recommendedName>
        <fullName evidence="3">Prokaryotic-type class I peptide chain release factors domain-containing protein</fullName>
    </recommendedName>
</protein>
<evidence type="ECO:0000313" key="4">
    <source>
        <dbReference type="EMBL" id="KAK3941349.1"/>
    </source>
</evidence>
<keyword evidence="5" id="KW-1185">Reference proteome</keyword>
<organism evidence="4 5">
    <name type="scientific">Diplogelasinospora grovesii</name>
    <dbReference type="NCBI Taxonomy" id="303347"/>
    <lineage>
        <taxon>Eukaryota</taxon>
        <taxon>Fungi</taxon>
        <taxon>Dikarya</taxon>
        <taxon>Ascomycota</taxon>
        <taxon>Pezizomycotina</taxon>
        <taxon>Sordariomycetes</taxon>
        <taxon>Sordariomycetidae</taxon>
        <taxon>Sordariales</taxon>
        <taxon>Diplogelasinosporaceae</taxon>
        <taxon>Diplogelasinospora</taxon>
    </lineage>
</organism>